<dbReference type="GO" id="GO:0070402">
    <property type="term" value="F:NADPH binding"/>
    <property type="evidence" value="ECO:0007669"/>
    <property type="project" value="TreeGrafter"/>
</dbReference>
<dbReference type="InterPro" id="IPR036291">
    <property type="entry name" value="NAD(P)-bd_dom_sf"/>
</dbReference>
<evidence type="ECO:0000256" key="3">
    <source>
        <dbReference type="SAM" id="Phobius"/>
    </source>
</evidence>
<organism evidence="5 6">
    <name type="scientific">Vicia faba</name>
    <name type="common">Broad bean</name>
    <name type="synonym">Faba vulgaris</name>
    <dbReference type="NCBI Taxonomy" id="3906"/>
    <lineage>
        <taxon>Eukaryota</taxon>
        <taxon>Viridiplantae</taxon>
        <taxon>Streptophyta</taxon>
        <taxon>Embryophyta</taxon>
        <taxon>Tracheophyta</taxon>
        <taxon>Spermatophyta</taxon>
        <taxon>Magnoliopsida</taxon>
        <taxon>eudicotyledons</taxon>
        <taxon>Gunneridae</taxon>
        <taxon>Pentapetalae</taxon>
        <taxon>rosids</taxon>
        <taxon>fabids</taxon>
        <taxon>Fabales</taxon>
        <taxon>Fabaceae</taxon>
        <taxon>Papilionoideae</taxon>
        <taxon>50 kb inversion clade</taxon>
        <taxon>NPAAA clade</taxon>
        <taxon>Hologalegina</taxon>
        <taxon>IRL clade</taxon>
        <taxon>Fabeae</taxon>
        <taxon>Vicia</taxon>
    </lineage>
</organism>
<protein>
    <recommendedName>
        <fullName evidence="4">Alcohol dehydrogenase-like C-terminal domain-containing protein</fullName>
    </recommendedName>
</protein>
<feature type="domain" description="Alcohol dehydrogenase-like C-terminal" evidence="4">
    <location>
        <begin position="17"/>
        <end position="103"/>
    </location>
</feature>
<evidence type="ECO:0000259" key="4">
    <source>
        <dbReference type="Pfam" id="PF00107"/>
    </source>
</evidence>
<evidence type="ECO:0000256" key="1">
    <source>
        <dbReference type="ARBA" id="ARBA00022857"/>
    </source>
</evidence>
<dbReference type="PANTHER" id="PTHR48106:SF8">
    <property type="entry name" value="OS02G0805600 PROTEIN"/>
    <property type="match status" value="1"/>
</dbReference>
<dbReference type="Gene3D" id="3.90.180.10">
    <property type="entry name" value="Medium-chain alcohol dehydrogenases, catalytic domain"/>
    <property type="match status" value="1"/>
</dbReference>
<dbReference type="EMBL" id="OX451737">
    <property type="protein sequence ID" value="CAI8600124.1"/>
    <property type="molecule type" value="Genomic_DNA"/>
</dbReference>
<keyword evidence="2" id="KW-0560">Oxidoreductase</keyword>
<dbReference type="GO" id="GO:0016651">
    <property type="term" value="F:oxidoreductase activity, acting on NAD(P)H"/>
    <property type="evidence" value="ECO:0007669"/>
    <property type="project" value="TreeGrafter"/>
</dbReference>
<reference evidence="5 6" key="1">
    <citation type="submission" date="2023-01" db="EMBL/GenBank/DDBJ databases">
        <authorList>
            <person name="Kreplak J."/>
        </authorList>
    </citation>
    <scope>NUCLEOTIDE SEQUENCE [LARGE SCALE GENOMIC DNA]</scope>
</reference>
<evidence type="ECO:0000313" key="6">
    <source>
        <dbReference type="Proteomes" id="UP001157006"/>
    </source>
</evidence>
<evidence type="ECO:0000313" key="5">
    <source>
        <dbReference type="EMBL" id="CAI8600124.1"/>
    </source>
</evidence>
<dbReference type="SUPFAM" id="SSF51735">
    <property type="entry name" value="NAD(P)-binding Rossmann-fold domains"/>
    <property type="match status" value="1"/>
</dbReference>
<accession>A0AAV0ZQV5</accession>
<name>A0AAV0ZQV5_VICFA</name>
<keyword evidence="3" id="KW-1133">Transmembrane helix</keyword>
<gene>
    <name evidence="5" type="ORF">VFH_II207400</name>
</gene>
<evidence type="ECO:0000256" key="2">
    <source>
        <dbReference type="ARBA" id="ARBA00023002"/>
    </source>
</evidence>
<dbReference type="PANTHER" id="PTHR48106">
    <property type="entry name" value="QUINONE OXIDOREDUCTASE PIG3-RELATED"/>
    <property type="match status" value="1"/>
</dbReference>
<sequence>MNGADKVRAGEGEMMNGAEKLRAGEGDQEKISYCESIEADVCINYKIEDLAARVKKENGGQGVDVILDCTGTPYFHKNIDNLNFNGRIFIIGTLGASLIFGLQLDMGMENIKSWVHQRFHFSEAAEAHELVETGPQIVFDVHLMYMKHIF</sequence>
<keyword evidence="6" id="KW-1185">Reference proteome</keyword>
<proteinExistence type="predicted"/>
<dbReference type="Pfam" id="PF00107">
    <property type="entry name" value="ADH_zinc_N"/>
    <property type="match status" value="1"/>
</dbReference>
<feature type="transmembrane region" description="Helical" evidence="3">
    <location>
        <begin position="84"/>
        <end position="104"/>
    </location>
</feature>
<keyword evidence="3" id="KW-0472">Membrane</keyword>
<keyword evidence="3" id="KW-0812">Transmembrane</keyword>
<dbReference type="AlphaFoldDB" id="A0AAV0ZQV5"/>
<keyword evidence="1" id="KW-0521">NADP</keyword>
<dbReference type="InterPro" id="IPR013149">
    <property type="entry name" value="ADH-like_C"/>
</dbReference>
<dbReference type="Proteomes" id="UP001157006">
    <property type="component" value="Chromosome 2"/>
</dbReference>